<name>A0A315W9M1_GAMAF</name>
<dbReference type="InterPro" id="IPR050410">
    <property type="entry name" value="CCR4/nocturin_mRNA_transcr"/>
</dbReference>
<comment type="caution">
    <text evidence="12">The sequence shown here is derived from an EMBL/GenBank/DDBJ whole genome shotgun (WGS) entry which is preliminary data.</text>
</comment>
<dbReference type="GO" id="GO:0005737">
    <property type="term" value="C:cytoplasm"/>
    <property type="evidence" value="ECO:0007669"/>
    <property type="project" value="UniProtKB-SubCell"/>
</dbReference>
<dbReference type="STRING" id="33528.ENSGAFP00000029025"/>
<dbReference type="InterPro" id="IPR036691">
    <property type="entry name" value="Endo/exonu/phosph_ase_sf"/>
</dbReference>
<dbReference type="CDD" id="cd09096">
    <property type="entry name" value="Deadenylase_nocturnin"/>
    <property type="match status" value="1"/>
</dbReference>
<dbReference type="SUPFAM" id="SSF56219">
    <property type="entry name" value="DNase I-like"/>
    <property type="match status" value="1"/>
</dbReference>
<dbReference type="Proteomes" id="UP000250572">
    <property type="component" value="Unassembled WGS sequence"/>
</dbReference>
<gene>
    <name evidence="12" type="ORF">CCH79_00016653</name>
</gene>
<feature type="domain" description="Endonuclease/exonuclease/phosphatase" evidence="11">
    <location>
        <begin position="286"/>
        <end position="560"/>
    </location>
</feature>
<evidence type="ECO:0000256" key="3">
    <source>
        <dbReference type="ARBA" id="ARBA00010774"/>
    </source>
</evidence>
<dbReference type="GO" id="GO:0004535">
    <property type="term" value="F:poly(A)-specific ribonuclease activity"/>
    <property type="evidence" value="ECO:0007669"/>
    <property type="project" value="InterPro"/>
</dbReference>
<dbReference type="Pfam" id="PF03372">
    <property type="entry name" value="Exo_endo_phos"/>
    <property type="match status" value="1"/>
</dbReference>
<comment type="similarity">
    <text evidence="3">Belongs to the CCR4/nocturin family.</text>
</comment>
<dbReference type="GO" id="GO:0007623">
    <property type="term" value="P:circadian rhythm"/>
    <property type="evidence" value="ECO:0007669"/>
    <property type="project" value="InterPro"/>
</dbReference>
<keyword evidence="6" id="KW-0378">Hydrolase</keyword>
<evidence type="ECO:0000256" key="10">
    <source>
        <dbReference type="ARBA" id="ARBA00079931"/>
    </source>
</evidence>
<accession>A0A315W9M1</accession>
<dbReference type="GO" id="GO:0006139">
    <property type="term" value="P:nucleobase-containing compound metabolic process"/>
    <property type="evidence" value="ECO:0007669"/>
    <property type="project" value="UniProtKB-ARBA"/>
</dbReference>
<dbReference type="FunFam" id="3.60.10.10:FF:000012">
    <property type="entry name" value="nocturnin isoform X2"/>
    <property type="match status" value="1"/>
</dbReference>
<evidence type="ECO:0000313" key="13">
    <source>
        <dbReference type="Proteomes" id="UP000250572"/>
    </source>
</evidence>
<comment type="subcellular location">
    <subcellularLocation>
        <location evidence="2">Cytoplasm</location>
    </subcellularLocation>
</comment>
<evidence type="ECO:0000256" key="2">
    <source>
        <dbReference type="ARBA" id="ARBA00004496"/>
    </source>
</evidence>
<evidence type="ECO:0000256" key="8">
    <source>
        <dbReference type="ARBA" id="ARBA00023108"/>
    </source>
</evidence>
<evidence type="ECO:0000256" key="9">
    <source>
        <dbReference type="ARBA" id="ARBA00023807"/>
    </source>
</evidence>
<organism evidence="12 13">
    <name type="scientific">Gambusia affinis</name>
    <name type="common">Western mosquitofish</name>
    <name type="synonym">Heterandria affinis</name>
    <dbReference type="NCBI Taxonomy" id="33528"/>
    <lineage>
        <taxon>Eukaryota</taxon>
        <taxon>Metazoa</taxon>
        <taxon>Chordata</taxon>
        <taxon>Craniata</taxon>
        <taxon>Vertebrata</taxon>
        <taxon>Euteleostomi</taxon>
        <taxon>Actinopterygii</taxon>
        <taxon>Neopterygii</taxon>
        <taxon>Teleostei</taxon>
        <taxon>Neoteleostei</taxon>
        <taxon>Acanthomorphata</taxon>
        <taxon>Ovalentaria</taxon>
        <taxon>Atherinomorphae</taxon>
        <taxon>Cyprinodontiformes</taxon>
        <taxon>Poeciliidae</taxon>
        <taxon>Poeciliinae</taxon>
        <taxon>Gambusia</taxon>
    </lineage>
</organism>
<comment type="cofactor">
    <cofactor evidence="1">
        <name>Mg(2+)</name>
        <dbReference type="ChEBI" id="CHEBI:18420"/>
    </cofactor>
</comment>
<keyword evidence="5" id="KW-0479">Metal-binding</keyword>
<dbReference type="PANTHER" id="PTHR12121:SF45">
    <property type="entry name" value="NOCTURNIN"/>
    <property type="match status" value="1"/>
</dbReference>
<sequence length="577" mass="64347">MGVVKCLHFKGRKGPRQQSSWVKAVLGSFRRSGPLGSTFGPAPPLHELHLVLLSSSWFSAAGGSGEGRCGALILHSRSSLLQSSNLNLSGMIIELVIPYDILDQELHHPEQQSCQVSAQPYKSQSGSNHSCTVGLPTVQNEFSSSLFRFVQPNMRFISGGTTSPDTASPGWVRHYWNPLLSHWPQRKGSQKNRWPAEAGCRSQHHNSTSSSRLFGTMAQALNSSSLVQPDPDLDQDQDLVEVEPEQLLRECEEALRRRPARPHRDLVLPRLLAPCSHQHNPSIRVLQWNILAQALGEGKDSFIRCPLEALSWHERKYQILEEILTYRPDIVCLQEVDHYYDTFQPIMARLGYHGNFLPKPWSPCLDVEHNNGPDGCALFYRRSRFHLHSTVHLRLSAMMLPTNQVAIAQTLRCLATGRQLCVAVTHLKARSGWERLRSAQGADLLQSLQGITAPGSEAGPGPVPLVVCGDFNAEPSEDVYRRFSSSPLGLSSAYKLLSGDGQTEPAYTSWKIRPSGESCSTLDYIWYSERALRVEALLDIPTEQQIGPDRLPSYHYPSDHLALLCDISFKEGPHRLL</sequence>
<evidence type="ECO:0000256" key="5">
    <source>
        <dbReference type="ARBA" id="ARBA00022723"/>
    </source>
</evidence>
<proteinExistence type="inferred from homology"/>
<keyword evidence="13" id="KW-1185">Reference proteome</keyword>
<evidence type="ECO:0000256" key="6">
    <source>
        <dbReference type="ARBA" id="ARBA00022801"/>
    </source>
</evidence>
<dbReference type="AlphaFoldDB" id="A0A315W9M1"/>
<dbReference type="GO" id="GO:0046872">
    <property type="term" value="F:metal ion binding"/>
    <property type="evidence" value="ECO:0007669"/>
    <property type="project" value="UniProtKB-KW"/>
</dbReference>
<keyword evidence="8" id="KW-0090">Biological rhythms</keyword>
<protein>
    <recommendedName>
        <fullName evidence="9">Nocturnin</fullName>
    </recommendedName>
    <alternativeName>
        <fullName evidence="10">Carbon catabolite repression 4-like protein</fullName>
    </alternativeName>
</protein>
<keyword evidence="4" id="KW-0963">Cytoplasm</keyword>
<evidence type="ECO:0000256" key="7">
    <source>
        <dbReference type="ARBA" id="ARBA00022842"/>
    </source>
</evidence>
<dbReference type="PANTHER" id="PTHR12121">
    <property type="entry name" value="CARBON CATABOLITE REPRESSOR PROTEIN 4"/>
    <property type="match status" value="1"/>
</dbReference>
<dbReference type="Gene3D" id="3.60.10.10">
    <property type="entry name" value="Endonuclease/exonuclease/phosphatase"/>
    <property type="match status" value="1"/>
</dbReference>
<dbReference type="InterPro" id="IPR005135">
    <property type="entry name" value="Endo/exonuclease/phosphatase"/>
</dbReference>
<dbReference type="EMBL" id="NHOQ01000168">
    <property type="protein sequence ID" value="PWA32483.1"/>
    <property type="molecule type" value="Genomic_DNA"/>
</dbReference>
<reference evidence="12 13" key="1">
    <citation type="journal article" date="2018" name="G3 (Bethesda)">
        <title>A High-Quality Reference Genome for the Invasive Mosquitofish Gambusia affinis Using a Chicago Library.</title>
        <authorList>
            <person name="Hoffberg S.L."/>
            <person name="Troendle N.J."/>
            <person name="Glenn T.C."/>
            <person name="Mahmud O."/>
            <person name="Louha S."/>
            <person name="Chalopin D."/>
            <person name="Bennetzen J.L."/>
            <person name="Mauricio R."/>
        </authorList>
    </citation>
    <scope>NUCLEOTIDE SEQUENCE [LARGE SCALE GENOMIC DNA]</scope>
    <source>
        <strain evidence="12">NE01/NJP1002.9</strain>
        <tissue evidence="12">Muscle</tissue>
    </source>
</reference>
<dbReference type="InterPro" id="IPR034965">
    <property type="entry name" value="Deadenylase_nocturnin"/>
</dbReference>
<evidence type="ECO:0000313" key="12">
    <source>
        <dbReference type="EMBL" id="PWA32483.1"/>
    </source>
</evidence>
<evidence type="ECO:0000256" key="1">
    <source>
        <dbReference type="ARBA" id="ARBA00001946"/>
    </source>
</evidence>
<evidence type="ECO:0000259" key="11">
    <source>
        <dbReference type="Pfam" id="PF03372"/>
    </source>
</evidence>
<evidence type="ECO:0000256" key="4">
    <source>
        <dbReference type="ARBA" id="ARBA00022490"/>
    </source>
</evidence>
<keyword evidence="7" id="KW-0460">Magnesium</keyword>